<dbReference type="RefSeq" id="WP_013597883.1">
    <property type="nucleotide sequence ID" value="NC_015144.1"/>
</dbReference>
<dbReference type="GO" id="GO:0016209">
    <property type="term" value="F:antioxidant activity"/>
    <property type="evidence" value="ECO:0007669"/>
    <property type="project" value="InterPro"/>
</dbReference>
<dbReference type="PANTHER" id="PTHR42852:SF13">
    <property type="entry name" value="PROTEIN DIPZ"/>
    <property type="match status" value="1"/>
</dbReference>
<dbReference type="InterPro" id="IPR000866">
    <property type="entry name" value="AhpC/TSA"/>
</dbReference>
<protein>
    <recommendedName>
        <fullName evidence="2">Alkyl hydroperoxide reductase subunit C/ Thiol specific antioxidant domain-containing protein</fullName>
    </recommendedName>
</protein>
<dbReference type="PANTHER" id="PTHR42852">
    <property type="entry name" value="THIOL:DISULFIDE INTERCHANGE PROTEIN DSBE"/>
    <property type="match status" value="1"/>
</dbReference>
<dbReference type="InterPro" id="IPR036249">
    <property type="entry name" value="Thioredoxin-like_sf"/>
</dbReference>
<feature type="signal peptide" evidence="1">
    <location>
        <begin position="1"/>
        <end position="26"/>
    </location>
</feature>
<proteinExistence type="predicted"/>
<feature type="chain" id="PRO_5003254300" description="Alkyl hydroperoxide reductase subunit C/ Thiol specific antioxidant domain-containing protein" evidence="1">
    <location>
        <begin position="27"/>
        <end position="166"/>
    </location>
</feature>
<name>F0P0S8_WEEVC</name>
<dbReference type="HOGENOM" id="CLU_131488_0_0_10"/>
<reference evidence="3 4" key="1">
    <citation type="journal article" date="2011" name="Stand. Genomic Sci.">
        <title>Complete genome sequence of Weeksella virosa type strain (9751).</title>
        <authorList>
            <person name="Lang E."/>
            <person name="Teshima H."/>
            <person name="Lucas S."/>
            <person name="Lapidus A."/>
            <person name="Hammon N."/>
            <person name="Deshpande S."/>
            <person name="Nolan M."/>
            <person name="Cheng J.F."/>
            <person name="Pitluck S."/>
            <person name="Liolios K."/>
            <person name="Pagani I."/>
            <person name="Mikhailova N."/>
            <person name="Ivanova N."/>
            <person name="Mavromatis K."/>
            <person name="Pati A."/>
            <person name="Tapia R."/>
            <person name="Han C."/>
            <person name="Goodwin L."/>
            <person name="Chen A."/>
            <person name="Palaniappan K."/>
            <person name="Land M."/>
            <person name="Hauser L."/>
            <person name="Chang Y.J."/>
            <person name="Jeffries C.D."/>
            <person name="Brambilla E.M."/>
            <person name="Kopitz M."/>
            <person name="Rohde M."/>
            <person name="Goker M."/>
            <person name="Tindall B.J."/>
            <person name="Detter J.C."/>
            <person name="Woyke T."/>
            <person name="Bristow J."/>
            <person name="Eisen J.A."/>
            <person name="Markowitz V."/>
            <person name="Hugenholtz P."/>
            <person name="Klenk H.P."/>
            <person name="Kyrpides N.C."/>
        </authorList>
    </citation>
    <scope>NUCLEOTIDE SEQUENCE [LARGE SCALE GENOMIC DNA]</scope>
    <source>
        <strain evidence="4">ATCC 43766 / DSM 16922 / JCM 21250 / NBRC 16016 / NCTC 11634 / CL345/78</strain>
    </source>
</reference>
<evidence type="ECO:0000259" key="2">
    <source>
        <dbReference type="Pfam" id="PF00578"/>
    </source>
</evidence>
<dbReference type="InterPro" id="IPR050553">
    <property type="entry name" value="Thioredoxin_ResA/DsbE_sf"/>
</dbReference>
<reference evidence="4" key="2">
    <citation type="journal article" date="2011" name="Stand. Genomic Sci.">
        <title>Complete genome sequence of Weeksella virosa type strain (9751T).</title>
        <authorList>
            <person name="Lang E."/>
            <person name="Teshima H."/>
            <person name="Lucas S."/>
            <person name="Lapidus A."/>
            <person name="Hammon N."/>
            <person name="Deshpande S."/>
            <person name="Nolan M."/>
            <person name="Cheng J."/>
            <person name="Pitluck S."/>
            <person name="Liolios K."/>
            <person name="Pagani I."/>
            <person name="Mikhailova N."/>
            <person name="Ivanova N."/>
            <person name="Mavromatis K."/>
            <person name="Pati A."/>
            <person name="Tapia R."/>
            <person name="Han C."/>
            <person name="Goodwin L."/>
            <person name="Chen A."/>
            <person name="Palaniappan K."/>
            <person name="Land M."/>
            <person name="Hauser L."/>
            <person name="Chang Y."/>
            <person name="Jeffries C."/>
            <person name="Brambilla E."/>
            <person name="Kopitz M."/>
            <person name="Rohde M."/>
            <person name="Goker M."/>
            <person name="Tindall B."/>
            <person name="Detter J."/>
            <person name="Woyke T."/>
            <person name="Bristow J."/>
            <person name="Eisen J."/>
            <person name="Markowitz V."/>
            <person name="Hugenholtz P."/>
            <person name="Klenk H."/>
            <person name="Kyrpides N."/>
        </authorList>
    </citation>
    <scope>NUCLEOTIDE SEQUENCE [LARGE SCALE GENOMIC DNA]</scope>
    <source>
        <strain evidence="4">ATCC 43766 / DSM 16922 / JCM 21250 / NBRC 16016 / NCTC 11634 / CL345/78</strain>
    </source>
</reference>
<gene>
    <name evidence="3" type="ordered locus">Weevi_0778</name>
</gene>
<evidence type="ECO:0000256" key="1">
    <source>
        <dbReference type="SAM" id="SignalP"/>
    </source>
</evidence>
<dbReference type="GO" id="GO:0016491">
    <property type="term" value="F:oxidoreductase activity"/>
    <property type="evidence" value="ECO:0007669"/>
    <property type="project" value="InterPro"/>
</dbReference>
<keyword evidence="1" id="KW-0732">Signal</keyword>
<dbReference type="SUPFAM" id="SSF52833">
    <property type="entry name" value="Thioredoxin-like"/>
    <property type="match status" value="1"/>
</dbReference>
<keyword evidence="4" id="KW-1185">Reference proteome</keyword>
<dbReference type="PROSITE" id="PS51257">
    <property type="entry name" value="PROKAR_LIPOPROTEIN"/>
    <property type="match status" value="1"/>
</dbReference>
<sequence>MKTTKQLSFLLVFLMGCMMVFGQANNEIPKKVPTFEYINLLKENIFSDKNLPKKGQTLFIYYTTECIHCQIAVQHMNDNSEKFKNTNLIFVSTYPKDKVLEFFDIYGENFKNAKNVTLLLDSNDEFIFNFNPQSFPSFYLYDKDKNLVTYKKGSLEFRDLFSYLKK</sequence>
<evidence type="ECO:0000313" key="4">
    <source>
        <dbReference type="Proteomes" id="UP000008641"/>
    </source>
</evidence>
<organism evidence="3 4">
    <name type="scientific">Weeksella virosa (strain ATCC 43766 / DSM 16922 / JCM 21250 / CCUG 30538 / CDC 9751 / IAM 14551 / NBRC 16016 / NCTC 11634 / CL345/78)</name>
    <dbReference type="NCBI Taxonomy" id="865938"/>
    <lineage>
        <taxon>Bacteria</taxon>
        <taxon>Pseudomonadati</taxon>
        <taxon>Bacteroidota</taxon>
        <taxon>Flavobacteriia</taxon>
        <taxon>Flavobacteriales</taxon>
        <taxon>Weeksellaceae</taxon>
        <taxon>Weeksella</taxon>
    </lineage>
</organism>
<feature type="domain" description="Alkyl hydroperoxide reductase subunit C/ Thiol specific antioxidant" evidence="2">
    <location>
        <begin position="30"/>
        <end position="147"/>
    </location>
</feature>
<dbReference type="EMBL" id="CP002455">
    <property type="protein sequence ID" value="ADX67492.1"/>
    <property type="molecule type" value="Genomic_DNA"/>
</dbReference>
<dbReference type="Gene3D" id="3.40.30.10">
    <property type="entry name" value="Glutaredoxin"/>
    <property type="match status" value="1"/>
</dbReference>
<dbReference type="eggNOG" id="COG0526">
    <property type="taxonomic scope" value="Bacteria"/>
</dbReference>
<dbReference type="Proteomes" id="UP000008641">
    <property type="component" value="Chromosome"/>
</dbReference>
<dbReference type="AlphaFoldDB" id="F0P0S8"/>
<dbReference type="Pfam" id="PF00578">
    <property type="entry name" value="AhpC-TSA"/>
    <property type="match status" value="1"/>
</dbReference>
<accession>F0P0S8</accession>
<dbReference type="KEGG" id="wvi:Weevi_0778"/>
<evidence type="ECO:0000313" key="3">
    <source>
        <dbReference type="EMBL" id="ADX67492.1"/>
    </source>
</evidence>
<dbReference type="OrthoDB" id="662072at2"/>